<organism evidence="1 2">
    <name type="scientific">Molossus molossus</name>
    <name type="common">Pallas' mastiff bat</name>
    <name type="synonym">Vespertilio molossus</name>
    <dbReference type="NCBI Taxonomy" id="27622"/>
    <lineage>
        <taxon>Eukaryota</taxon>
        <taxon>Metazoa</taxon>
        <taxon>Chordata</taxon>
        <taxon>Craniata</taxon>
        <taxon>Vertebrata</taxon>
        <taxon>Euteleostomi</taxon>
        <taxon>Mammalia</taxon>
        <taxon>Eutheria</taxon>
        <taxon>Laurasiatheria</taxon>
        <taxon>Chiroptera</taxon>
        <taxon>Yangochiroptera</taxon>
        <taxon>Molossidae</taxon>
        <taxon>Molossus</taxon>
    </lineage>
</organism>
<dbReference type="EMBL" id="JACASF010000019">
    <property type="protein sequence ID" value="KAF6415128.1"/>
    <property type="molecule type" value="Genomic_DNA"/>
</dbReference>
<evidence type="ECO:0000313" key="1">
    <source>
        <dbReference type="EMBL" id="KAF6415128.1"/>
    </source>
</evidence>
<dbReference type="AlphaFoldDB" id="A0A7J8CW66"/>
<evidence type="ECO:0000313" key="2">
    <source>
        <dbReference type="Proteomes" id="UP000550707"/>
    </source>
</evidence>
<reference evidence="1 2" key="1">
    <citation type="journal article" date="2020" name="Nature">
        <title>Six reference-quality genomes reveal evolution of bat adaptations.</title>
        <authorList>
            <person name="Jebb D."/>
            <person name="Huang Z."/>
            <person name="Pippel M."/>
            <person name="Hughes G.M."/>
            <person name="Lavrichenko K."/>
            <person name="Devanna P."/>
            <person name="Winkler S."/>
            <person name="Jermiin L.S."/>
            <person name="Skirmuntt E.C."/>
            <person name="Katzourakis A."/>
            <person name="Burkitt-Gray L."/>
            <person name="Ray D.A."/>
            <person name="Sullivan K.A.M."/>
            <person name="Roscito J.G."/>
            <person name="Kirilenko B.M."/>
            <person name="Davalos L.M."/>
            <person name="Corthals A.P."/>
            <person name="Power M.L."/>
            <person name="Jones G."/>
            <person name="Ransome R.D."/>
            <person name="Dechmann D.K.N."/>
            <person name="Locatelli A.G."/>
            <person name="Puechmaille S.J."/>
            <person name="Fedrigo O."/>
            <person name="Jarvis E.D."/>
            <person name="Hiller M."/>
            <person name="Vernes S.C."/>
            <person name="Myers E.W."/>
            <person name="Teeling E.C."/>
        </authorList>
    </citation>
    <scope>NUCLEOTIDE SEQUENCE [LARGE SCALE GENOMIC DNA]</scope>
    <source>
        <strain evidence="1">MMolMol1</strain>
        <tissue evidence="1">Muscle</tissue>
    </source>
</reference>
<gene>
    <name evidence="1" type="ORF">HJG59_001739</name>
</gene>
<proteinExistence type="predicted"/>
<comment type="caution">
    <text evidence="1">The sequence shown here is derived from an EMBL/GenBank/DDBJ whole genome shotgun (WGS) entry which is preliminary data.</text>
</comment>
<protein>
    <submittedName>
        <fullName evidence="1">Uncharacterized protein</fullName>
    </submittedName>
</protein>
<sequence>MVYTLLKLSVFHFVFVTTTICGSWRYRKGRLDSGLFSHLRARTEIPQQEKLGRGRAFPPAGDWA</sequence>
<name>A0A7J8CW66_MOLMO</name>
<keyword evidence="2" id="KW-1185">Reference proteome</keyword>
<accession>A0A7J8CW66</accession>
<dbReference type="Proteomes" id="UP000550707">
    <property type="component" value="Unassembled WGS sequence"/>
</dbReference>